<accession>A0A3B0YLV3</accession>
<dbReference type="InterPro" id="IPR001387">
    <property type="entry name" value="Cro/C1-type_HTH"/>
</dbReference>
<dbReference type="GO" id="GO:0003677">
    <property type="term" value="F:DNA binding"/>
    <property type="evidence" value="ECO:0007669"/>
    <property type="project" value="InterPro"/>
</dbReference>
<dbReference type="PROSITE" id="PS50943">
    <property type="entry name" value="HTH_CROC1"/>
    <property type="match status" value="1"/>
</dbReference>
<gene>
    <name evidence="2" type="ORF">MNBD_GAMMA10-555</name>
</gene>
<dbReference type="SUPFAM" id="SSF47413">
    <property type="entry name" value="lambda repressor-like DNA-binding domains"/>
    <property type="match status" value="1"/>
</dbReference>
<proteinExistence type="predicted"/>
<dbReference type="CDD" id="cd00093">
    <property type="entry name" value="HTH_XRE"/>
    <property type="match status" value="1"/>
</dbReference>
<name>A0A3B0YLV3_9ZZZZ</name>
<dbReference type="AlphaFoldDB" id="A0A3B0YLV3"/>
<protein>
    <recommendedName>
        <fullName evidence="1">HTH cro/C1-type domain-containing protein</fullName>
    </recommendedName>
</protein>
<dbReference type="InterPro" id="IPR010982">
    <property type="entry name" value="Lambda_DNA-bd_dom_sf"/>
</dbReference>
<dbReference type="Gene3D" id="1.10.260.40">
    <property type="entry name" value="lambda repressor-like DNA-binding domains"/>
    <property type="match status" value="1"/>
</dbReference>
<dbReference type="Pfam" id="PF01381">
    <property type="entry name" value="HTH_3"/>
    <property type="match status" value="1"/>
</dbReference>
<evidence type="ECO:0000313" key="2">
    <source>
        <dbReference type="EMBL" id="VAW69356.1"/>
    </source>
</evidence>
<reference evidence="2" key="1">
    <citation type="submission" date="2018-06" db="EMBL/GenBank/DDBJ databases">
        <authorList>
            <person name="Zhirakovskaya E."/>
        </authorList>
    </citation>
    <scope>NUCLEOTIDE SEQUENCE</scope>
</reference>
<dbReference type="SMART" id="SM00530">
    <property type="entry name" value="HTH_XRE"/>
    <property type="match status" value="1"/>
</dbReference>
<dbReference type="EMBL" id="UOFJ01000415">
    <property type="protein sequence ID" value="VAW69356.1"/>
    <property type="molecule type" value="Genomic_DNA"/>
</dbReference>
<feature type="domain" description="HTH cro/C1-type" evidence="1">
    <location>
        <begin position="36"/>
        <end position="92"/>
    </location>
</feature>
<sequence length="98" mass="11023">MSRPTLAEFKKKALSKSAVEKEYESLSAAYRLRKKLIALRQKAGLTQEQIADALHTKKSNISRLENANSINSPKLSTIEQYAHALGYEIEIKFTPKST</sequence>
<evidence type="ECO:0000259" key="1">
    <source>
        <dbReference type="PROSITE" id="PS50943"/>
    </source>
</evidence>
<organism evidence="2">
    <name type="scientific">hydrothermal vent metagenome</name>
    <dbReference type="NCBI Taxonomy" id="652676"/>
    <lineage>
        <taxon>unclassified sequences</taxon>
        <taxon>metagenomes</taxon>
        <taxon>ecological metagenomes</taxon>
    </lineage>
</organism>